<keyword evidence="6" id="KW-0539">Nucleus</keyword>
<feature type="compositionally biased region" description="Polar residues" evidence="8">
    <location>
        <begin position="247"/>
        <end position="256"/>
    </location>
</feature>
<dbReference type="GeneID" id="113513110"/>
<dbReference type="Proteomes" id="UP001652740">
    <property type="component" value="Unplaced"/>
</dbReference>
<feature type="compositionally biased region" description="Polar residues" evidence="8">
    <location>
        <begin position="53"/>
        <end position="64"/>
    </location>
</feature>
<evidence type="ECO:0000256" key="5">
    <source>
        <dbReference type="ARBA" id="ARBA00023187"/>
    </source>
</evidence>
<protein>
    <submittedName>
        <fullName evidence="11">Survival motor neuron protein</fullName>
    </submittedName>
</protein>
<dbReference type="GO" id="GO:0097504">
    <property type="term" value="C:Gemini of Cajal bodies"/>
    <property type="evidence" value="ECO:0007669"/>
    <property type="project" value="UniProtKB-SubCell"/>
</dbReference>
<feature type="compositionally biased region" description="Basic residues" evidence="8">
    <location>
        <begin position="195"/>
        <end position="206"/>
    </location>
</feature>
<proteinExistence type="inferred from homology"/>
<dbReference type="SUPFAM" id="SSF63748">
    <property type="entry name" value="Tudor/PWWP/MBT"/>
    <property type="match status" value="1"/>
</dbReference>
<dbReference type="InterPro" id="IPR010304">
    <property type="entry name" value="SMN_Tudor"/>
</dbReference>
<feature type="domain" description="Tudor" evidence="9">
    <location>
        <begin position="89"/>
        <end position="148"/>
    </location>
</feature>
<dbReference type="InParanoid" id="A0A6J1WMX5"/>
<dbReference type="GO" id="GO:0015030">
    <property type="term" value="C:Cajal body"/>
    <property type="evidence" value="ECO:0007669"/>
    <property type="project" value="UniProtKB-SubCell"/>
</dbReference>
<comment type="similarity">
    <text evidence="3">Belongs to the SMN family.</text>
</comment>
<dbReference type="InterPro" id="IPR040424">
    <property type="entry name" value="Smn1"/>
</dbReference>
<dbReference type="CDD" id="cd22852">
    <property type="entry name" value="SMN_C"/>
    <property type="match status" value="1"/>
</dbReference>
<evidence type="ECO:0000313" key="10">
    <source>
        <dbReference type="Proteomes" id="UP001652740"/>
    </source>
</evidence>
<evidence type="ECO:0000256" key="6">
    <source>
        <dbReference type="ARBA" id="ARBA00023242"/>
    </source>
</evidence>
<evidence type="ECO:0000313" key="11">
    <source>
        <dbReference type="RefSeq" id="XP_026752889.2"/>
    </source>
</evidence>
<keyword evidence="10" id="KW-1185">Reference proteome</keyword>
<dbReference type="InterPro" id="IPR047313">
    <property type="entry name" value="SMN_C"/>
</dbReference>
<dbReference type="FunCoup" id="A0A6J1WMX5">
    <property type="interactions" value="643"/>
</dbReference>
<keyword evidence="4" id="KW-0507">mRNA processing</keyword>
<evidence type="ECO:0000256" key="4">
    <source>
        <dbReference type="ARBA" id="ARBA00022664"/>
    </source>
</evidence>
<evidence type="ECO:0000256" key="2">
    <source>
        <dbReference type="ARBA" id="ARBA00004408"/>
    </source>
</evidence>
<reference evidence="11" key="1">
    <citation type="submission" date="2025-08" db="UniProtKB">
        <authorList>
            <consortium name="RefSeq"/>
        </authorList>
    </citation>
    <scope>IDENTIFICATION</scope>
    <source>
        <tissue evidence="11">Whole larvae</tissue>
    </source>
</reference>
<accession>A0A6J1WMX5</accession>
<dbReference type="RefSeq" id="XP_026752889.2">
    <property type="nucleotide sequence ID" value="XM_026897088.3"/>
</dbReference>
<dbReference type="GO" id="GO:0008380">
    <property type="term" value="P:RNA splicing"/>
    <property type="evidence" value="ECO:0007669"/>
    <property type="project" value="UniProtKB-KW"/>
</dbReference>
<evidence type="ECO:0000256" key="1">
    <source>
        <dbReference type="ARBA" id="ARBA00004216"/>
    </source>
</evidence>
<dbReference type="PROSITE" id="PS50304">
    <property type="entry name" value="TUDOR"/>
    <property type="match status" value="1"/>
</dbReference>
<dbReference type="GO" id="GO:0003723">
    <property type="term" value="F:RNA binding"/>
    <property type="evidence" value="ECO:0007669"/>
    <property type="project" value="InterPro"/>
</dbReference>
<dbReference type="PANTHER" id="PTHR39267:SF1">
    <property type="entry name" value="SURVIVAL MOTOR NEURON PROTEIN"/>
    <property type="match status" value="1"/>
</dbReference>
<evidence type="ECO:0000256" key="8">
    <source>
        <dbReference type="SAM" id="MobiDB-lite"/>
    </source>
</evidence>
<feature type="region of interest" description="Disordered" evidence="8">
    <location>
        <begin position="51"/>
        <end position="87"/>
    </location>
</feature>
<dbReference type="PANTHER" id="PTHR39267">
    <property type="entry name" value="SURVIVAL MOTOR NEURON-LIKE PROTEIN 1"/>
    <property type="match status" value="1"/>
</dbReference>
<dbReference type="Gene3D" id="2.30.30.140">
    <property type="match status" value="1"/>
</dbReference>
<dbReference type="AlphaFoldDB" id="A0A6J1WMX5"/>
<dbReference type="SMART" id="SM00333">
    <property type="entry name" value="TUDOR"/>
    <property type="match status" value="1"/>
</dbReference>
<dbReference type="Gene3D" id="3.40.190.10">
    <property type="entry name" value="Periplasmic binding protein-like II"/>
    <property type="match status" value="1"/>
</dbReference>
<dbReference type="KEGG" id="gmw:113513110"/>
<feature type="region of interest" description="Disordered" evidence="8">
    <location>
        <begin position="154"/>
        <end position="256"/>
    </location>
</feature>
<keyword evidence="5" id="KW-0508">mRNA splicing</keyword>
<evidence type="ECO:0000259" key="9">
    <source>
        <dbReference type="PROSITE" id="PS50304"/>
    </source>
</evidence>
<evidence type="ECO:0000256" key="3">
    <source>
        <dbReference type="ARBA" id="ARBA00005371"/>
    </source>
</evidence>
<dbReference type="InterPro" id="IPR002999">
    <property type="entry name" value="Tudor"/>
</dbReference>
<comment type="subcellular location">
    <subcellularLocation>
        <location evidence="1">Cytoplasm</location>
        <location evidence="1">Myofibril</location>
        <location evidence="1">Sarcomere</location>
        <location evidence="1">Z line</location>
    </subcellularLocation>
    <subcellularLocation>
        <location evidence="2">Nucleus</location>
        <location evidence="2">Cajal body</location>
    </subcellularLocation>
    <subcellularLocation>
        <location evidence="7">Nucleus</location>
        <location evidence="7">Gem</location>
    </subcellularLocation>
</comment>
<feature type="region of interest" description="Disordered" evidence="8">
    <location>
        <begin position="1"/>
        <end position="24"/>
    </location>
</feature>
<organism evidence="10 11">
    <name type="scientific">Galleria mellonella</name>
    <name type="common">Greater wax moth</name>
    <dbReference type="NCBI Taxonomy" id="7137"/>
    <lineage>
        <taxon>Eukaryota</taxon>
        <taxon>Metazoa</taxon>
        <taxon>Ecdysozoa</taxon>
        <taxon>Arthropoda</taxon>
        <taxon>Hexapoda</taxon>
        <taxon>Insecta</taxon>
        <taxon>Pterygota</taxon>
        <taxon>Neoptera</taxon>
        <taxon>Endopterygota</taxon>
        <taxon>Lepidoptera</taxon>
        <taxon>Glossata</taxon>
        <taxon>Ditrysia</taxon>
        <taxon>Pyraloidea</taxon>
        <taxon>Pyralidae</taxon>
        <taxon>Galleriinae</taxon>
        <taxon>Galleria</taxon>
    </lineage>
</organism>
<dbReference type="Pfam" id="PF06003">
    <property type="entry name" value="SMN_Tudor"/>
    <property type="match status" value="1"/>
</dbReference>
<sequence>MSNNEVLYVKGMNVSESDGDDDEQDIWDDRKLNDAYDKALRIANAEVAKRIAMSTNTQRKNSGQPDDKKEKIFAKPSLSKGKKKESNTKWKSGMHCRAVYEEDGCEYEAFILTILNEKECVVRFLGYENSEIVPISTLKPTLGKNERTKQIEEALQDKVENPYASTSEPDQMELGTSRDEGTSNPDLTQEERSFSRKQKAKKKKNNQNKYINGFELPELPLPVPNLTMLSNHGSNDMPLPPPPPLGFQSSNRSDSEDQAISSMLLSWYMSGYYTGLYQGLKRARDGRRNP</sequence>
<gene>
    <name evidence="11" type="primary">LOC113513110</name>
</gene>
<dbReference type="GO" id="GO:0030018">
    <property type="term" value="C:Z disc"/>
    <property type="evidence" value="ECO:0007669"/>
    <property type="project" value="UniProtKB-SubCell"/>
</dbReference>
<evidence type="ECO:0000256" key="7">
    <source>
        <dbReference type="ARBA" id="ARBA00034695"/>
    </source>
</evidence>
<dbReference type="Pfam" id="PF20635">
    <property type="entry name" value="SMN_YG-box"/>
    <property type="match status" value="1"/>
</dbReference>
<name>A0A6J1WMX5_GALME</name>
<dbReference type="GO" id="GO:0006397">
    <property type="term" value="P:mRNA processing"/>
    <property type="evidence" value="ECO:0007669"/>
    <property type="project" value="UniProtKB-KW"/>
</dbReference>